<accession>A0A679ISY4</accession>
<protein>
    <submittedName>
        <fullName evidence="3">Uncharacterized protein</fullName>
    </submittedName>
</protein>
<name>A0A679ISY4_9HYPH</name>
<evidence type="ECO:0000256" key="1">
    <source>
        <dbReference type="SAM" id="MobiDB-lite"/>
    </source>
</evidence>
<keyword evidence="2" id="KW-1133">Transmembrane helix</keyword>
<dbReference type="AlphaFoldDB" id="A0A679ISY4"/>
<keyword evidence="2" id="KW-0812">Transmembrane</keyword>
<feature type="region of interest" description="Disordered" evidence="1">
    <location>
        <begin position="91"/>
        <end position="115"/>
    </location>
</feature>
<evidence type="ECO:0000313" key="3">
    <source>
        <dbReference type="EMBL" id="CAA2101908.1"/>
    </source>
</evidence>
<gene>
    <name evidence="3" type="ORF">MBUL_01416</name>
</gene>
<reference evidence="3" key="1">
    <citation type="submission" date="2019-12" db="EMBL/GenBank/DDBJ databases">
        <authorList>
            <person name="Cremers G."/>
        </authorList>
    </citation>
    <scope>NUCLEOTIDE SEQUENCE</scope>
    <source>
        <strain evidence="3">Mbul1</strain>
    </source>
</reference>
<proteinExistence type="predicted"/>
<organism evidence="3">
    <name type="scientific">Methylobacterium bullatum</name>
    <dbReference type="NCBI Taxonomy" id="570505"/>
    <lineage>
        <taxon>Bacteria</taxon>
        <taxon>Pseudomonadati</taxon>
        <taxon>Pseudomonadota</taxon>
        <taxon>Alphaproteobacteria</taxon>
        <taxon>Hyphomicrobiales</taxon>
        <taxon>Methylobacteriaceae</taxon>
        <taxon>Methylobacterium</taxon>
    </lineage>
</organism>
<feature type="transmembrane region" description="Helical" evidence="2">
    <location>
        <begin position="41"/>
        <end position="69"/>
    </location>
</feature>
<keyword evidence="2" id="KW-0472">Membrane</keyword>
<sequence length="115" mass="12707">MERYIVRFVKPVSLAVITFFSVYFLTGSSFIGLTVSSIPLLLGWLGIMEMFAFGMAATVFIFAVTWAVVPVKMKVFVGDQAGAFAEELRKEADKGMNPREADKSVKEADKSVVTR</sequence>
<feature type="transmembrane region" description="Helical" evidence="2">
    <location>
        <begin position="12"/>
        <end position="35"/>
    </location>
</feature>
<dbReference type="EMBL" id="LR743504">
    <property type="protein sequence ID" value="CAA2101908.1"/>
    <property type="molecule type" value="Genomic_DNA"/>
</dbReference>
<evidence type="ECO:0000256" key="2">
    <source>
        <dbReference type="SAM" id="Phobius"/>
    </source>
</evidence>